<dbReference type="Proteomes" id="UP000243106">
    <property type="component" value="Unassembled WGS sequence"/>
</dbReference>
<feature type="transmembrane region" description="Helical" evidence="7">
    <location>
        <begin position="224"/>
        <end position="243"/>
    </location>
</feature>
<evidence type="ECO:0000256" key="7">
    <source>
        <dbReference type="SAM" id="Phobius"/>
    </source>
</evidence>
<dbReference type="InterPro" id="IPR003370">
    <property type="entry name" value="Chromate_transpt"/>
</dbReference>
<dbReference type="NCBIfam" id="TIGR00937">
    <property type="entry name" value="2A51"/>
    <property type="match status" value="1"/>
</dbReference>
<feature type="transmembrane region" description="Helical" evidence="7">
    <location>
        <begin position="368"/>
        <end position="391"/>
    </location>
</feature>
<evidence type="ECO:0000256" key="3">
    <source>
        <dbReference type="ARBA" id="ARBA00022475"/>
    </source>
</evidence>
<dbReference type="EMBL" id="FOXV01000005">
    <property type="protein sequence ID" value="SFQ42861.1"/>
    <property type="molecule type" value="Genomic_DNA"/>
</dbReference>
<keyword evidence="3" id="KW-1003">Cell membrane</keyword>
<feature type="transmembrane region" description="Helical" evidence="7">
    <location>
        <begin position="76"/>
        <end position="101"/>
    </location>
</feature>
<dbReference type="PIRSF" id="PIRSF004810">
    <property type="entry name" value="ChrA"/>
    <property type="match status" value="1"/>
</dbReference>
<evidence type="ECO:0000313" key="8">
    <source>
        <dbReference type="EMBL" id="SFQ42861.1"/>
    </source>
</evidence>
<feature type="transmembrane region" description="Helical" evidence="7">
    <location>
        <begin position="195"/>
        <end position="212"/>
    </location>
</feature>
<evidence type="ECO:0000256" key="5">
    <source>
        <dbReference type="ARBA" id="ARBA00022989"/>
    </source>
</evidence>
<comment type="similarity">
    <text evidence="2">Belongs to the chromate ion transporter (CHR) (TC 2.A.51) family.</text>
</comment>
<dbReference type="PANTHER" id="PTHR33567">
    <property type="entry name" value="CHROMATE ION TRANSPORTER (EUROFUNG)"/>
    <property type="match status" value="1"/>
</dbReference>
<name>A0A1I5YF61_9RHOB</name>
<dbReference type="AlphaFoldDB" id="A0A1I5YF61"/>
<keyword evidence="9" id="KW-1185">Reference proteome</keyword>
<evidence type="ECO:0000313" key="9">
    <source>
        <dbReference type="Proteomes" id="UP000243106"/>
    </source>
</evidence>
<feature type="transmembrane region" description="Helical" evidence="7">
    <location>
        <begin position="286"/>
        <end position="312"/>
    </location>
</feature>
<evidence type="ECO:0000256" key="1">
    <source>
        <dbReference type="ARBA" id="ARBA00004651"/>
    </source>
</evidence>
<protein>
    <submittedName>
        <fullName evidence="8">Chromate transporter</fullName>
    </submittedName>
</protein>
<evidence type="ECO:0000256" key="6">
    <source>
        <dbReference type="ARBA" id="ARBA00023136"/>
    </source>
</evidence>
<feature type="transmembrane region" description="Helical" evidence="7">
    <location>
        <begin position="324"/>
        <end position="348"/>
    </location>
</feature>
<accession>A0A1I5YF61</accession>
<reference evidence="9" key="1">
    <citation type="submission" date="2016-10" db="EMBL/GenBank/DDBJ databases">
        <authorList>
            <person name="Varghese N."/>
            <person name="Submissions S."/>
        </authorList>
    </citation>
    <scope>NUCLEOTIDE SEQUENCE [LARGE SCALE GENOMIC DNA]</scope>
    <source>
        <strain evidence="9">JCM 10271</strain>
    </source>
</reference>
<keyword evidence="5 7" id="KW-1133">Transmembrane helix</keyword>
<evidence type="ECO:0000256" key="4">
    <source>
        <dbReference type="ARBA" id="ARBA00022692"/>
    </source>
</evidence>
<dbReference type="RefSeq" id="WP_093011000.1">
    <property type="nucleotide sequence ID" value="NZ_FOXV01000005.1"/>
</dbReference>
<keyword evidence="4 7" id="KW-0812">Transmembrane</keyword>
<dbReference type="PANTHER" id="PTHR33567:SF3">
    <property type="entry name" value="CHROMATE ION TRANSPORTER (EUROFUNG)"/>
    <property type="match status" value="1"/>
</dbReference>
<dbReference type="GO" id="GO:0005886">
    <property type="term" value="C:plasma membrane"/>
    <property type="evidence" value="ECO:0007669"/>
    <property type="project" value="UniProtKB-SubCell"/>
</dbReference>
<dbReference type="Pfam" id="PF02417">
    <property type="entry name" value="Chromate_transp"/>
    <property type="match status" value="2"/>
</dbReference>
<feature type="transmembrane region" description="Helical" evidence="7">
    <location>
        <begin position="113"/>
        <end position="132"/>
    </location>
</feature>
<proteinExistence type="inferred from homology"/>
<keyword evidence="6 7" id="KW-0472">Membrane</keyword>
<dbReference type="InterPro" id="IPR014047">
    <property type="entry name" value="Chr_Tranpt_l_chain"/>
</dbReference>
<organism evidence="8 9">
    <name type="scientific">Roseivivax halotolerans</name>
    <dbReference type="NCBI Taxonomy" id="93684"/>
    <lineage>
        <taxon>Bacteria</taxon>
        <taxon>Pseudomonadati</taxon>
        <taxon>Pseudomonadota</taxon>
        <taxon>Alphaproteobacteria</taxon>
        <taxon>Rhodobacterales</taxon>
        <taxon>Roseobacteraceae</taxon>
        <taxon>Roseivivax</taxon>
    </lineage>
</organism>
<dbReference type="GO" id="GO:0015109">
    <property type="term" value="F:chromate transmembrane transporter activity"/>
    <property type="evidence" value="ECO:0007669"/>
    <property type="project" value="InterPro"/>
</dbReference>
<comment type="subcellular location">
    <subcellularLocation>
        <location evidence="1">Cell membrane</location>
        <topology evidence="1">Multi-pass membrane protein</topology>
    </subcellularLocation>
</comment>
<evidence type="ECO:0000256" key="2">
    <source>
        <dbReference type="ARBA" id="ARBA00005262"/>
    </source>
</evidence>
<feature type="transmembrane region" description="Helical" evidence="7">
    <location>
        <begin position="144"/>
        <end position="175"/>
    </location>
</feature>
<sequence>MSSPSLSRIARIFHRIGWLSFGGPAAQIALMHRTIVDEERWLDEPRYLRALSFCMLLPGPEAMQVATYAGWSQRGVLGGLIAGGLFVLPGALVIAALALAYSALGTAPLAEALLLGVQATVIVIVLQALWRLSSRSLKGPARLVLALAAFIAIYALDLPYPAILAVAAGIGALAFREDAPGEAAPALPSLPLRTITLWTALWLAPLAFLWIADAPFLTSVGAFFAKLAVVSFGGAYAALAYMAQDAAWVDAETMIDALGLAETTPGPLVLATQFVAMSAGHEAGGAVLSVLAGLLTLWMMFLPSFLFIFAFAAHIDWLSGRPGLSGALSGVTAAVVGVILNLSVFFALNVLFAETRQLSGGPFDVEVPVFASLSPLALGLTLFAGGLIFLLNRNIVTTLALTAALSAAISLL</sequence>
<gene>
    <name evidence="8" type="ORF">SAMN05421853_105215</name>
</gene>
<dbReference type="STRING" id="93684.SAMN05421853_105215"/>